<dbReference type="Proteomes" id="UP000005561">
    <property type="component" value="Unassembled WGS sequence"/>
</dbReference>
<gene>
    <name evidence="1" type="ORF">BRYFOR_09432</name>
</gene>
<protein>
    <submittedName>
        <fullName evidence="1">Uncharacterized protein</fullName>
    </submittedName>
</protein>
<dbReference type="AlphaFoldDB" id="C6LL85"/>
<organism evidence="1 2">
    <name type="scientific">Marvinbryantia formatexigens DSM 14469</name>
    <dbReference type="NCBI Taxonomy" id="478749"/>
    <lineage>
        <taxon>Bacteria</taxon>
        <taxon>Bacillati</taxon>
        <taxon>Bacillota</taxon>
        <taxon>Clostridia</taxon>
        <taxon>Lachnospirales</taxon>
        <taxon>Lachnospiraceae</taxon>
        <taxon>Marvinbryantia</taxon>
    </lineage>
</organism>
<dbReference type="EMBL" id="ACCL02000028">
    <property type="protein sequence ID" value="EET58596.1"/>
    <property type="molecule type" value="Genomic_DNA"/>
</dbReference>
<proteinExistence type="predicted"/>
<keyword evidence="2" id="KW-1185">Reference proteome</keyword>
<reference evidence="1" key="1">
    <citation type="submission" date="2009-07" db="EMBL/GenBank/DDBJ databases">
        <authorList>
            <person name="Weinstock G."/>
            <person name="Sodergren E."/>
            <person name="Clifton S."/>
            <person name="Fulton L."/>
            <person name="Fulton B."/>
            <person name="Courtney L."/>
            <person name="Fronick C."/>
            <person name="Harrison M."/>
            <person name="Strong C."/>
            <person name="Farmer C."/>
            <person name="Delahaunty K."/>
            <person name="Markovic C."/>
            <person name="Hall O."/>
            <person name="Minx P."/>
            <person name="Tomlinson C."/>
            <person name="Mitreva M."/>
            <person name="Nelson J."/>
            <person name="Hou S."/>
            <person name="Wollam A."/>
            <person name="Pepin K.H."/>
            <person name="Johnson M."/>
            <person name="Bhonagiri V."/>
            <person name="Nash W.E."/>
            <person name="Warren W."/>
            <person name="Chinwalla A."/>
            <person name="Mardis E.R."/>
            <person name="Wilson R.K."/>
        </authorList>
    </citation>
    <scope>NUCLEOTIDE SEQUENCE [LARGE SCALE GENOMIC DNA]</scope>
    <source>
        <strain evidence="1">DSM 14469</strain>
    </source>
</reference>
<accession>C6LL85</accession>
<evidence type="ECO:0000313" key="2">
    <source>
        <dbReference type="Proteomes" id="UP000005561"/>
    </source>
</evidence>
<name>C6LL85_9FIRM</name>
<comment type="caution">
    <text evidence="1">The sequence shown here is derived from an EMBL/GenBank/DDBJ whole genome shotgun (WGS) entry which is preliminary data.</text>
</comment>
<sequence length="57" mass="6501">MYMTNIIRRMESVLGVMKIKSVFPSDTVLEKMLYLASENVNLESGRRNIGTGIRCFS</sequence>
<evidence type="ECO:0000313" key="1">
    <source>
        <dbReference type="EMBL" id="EET58596.1"/>
    </source>
</evidence>